<name>A0A1L5F6G9_CLOKL</name>
<dbReference type="RefSeq" id="WP_073538102.1">
    <property type="nucleotide sequence ID" value="NZ_CP018335.1"/>
</dbReference>
<dbReference type="PANTHER" id="PTHR43386">
    <property type="entry name" value="OLIGOPEPTIDE TRANSPORT SYSTEM PERMEASE PROTEIN APPC"/>
    <property type="match status" value="1"/>
</dbReference>
<comment type="similarity">
    <text evidence="7">Belongs to the binding-protein-dependent transport system permease family.</text>
</comment>
<reference evidence="9 10" key="1">
    <citation type="submission" date="2016-12" db="EMBL/GenBank/DDBJ databases">
        <title>Complete genome sequence of Clostridium kluyveri JZZ isolated from the pit mud of a Chinese flavor liquor-making factory.</title>
        <authorList>
            <person name="Wang Y."/>
        </authorList>
    </citation>
    <scope>NUCLEOTIDE SEQUENCE [LARGE SCALE GENOMIC DNA]</scope>
    <source>
        <strain evidence="9 10">JZZ</strain>
    </source>
</reference>
<dbReference type="PROSITE" id="PS50928">
    <property type="entry name" value="ABC_TM1"/>
    <property type="match status" value="1"/>
</dbReference>
<dbReference type="Pfam" id="PF00528">
    <property type="entry name" value="BPD_transp_1"/>
    <property type="match status" value="1"/>
</dbReference>
<dbReference type="OrthoDB" id="9783218at2"/>
<proteinExistence type="inferred from homology"/>
<dbReference type="SUPFAM" id="SSF161098">
    <property type="entry name" value="MetI-like"/>
    <property type="match status" value="1"/>
</dbReference>
<feature type="transmembrane region" description="Helical" evidence="7">
    <location>
        <begin position="86"/>
        <end position="109"/>
    </location>
</feature>
<evidence type="ECO:0000256" key="1">
    <source>
        <dbReference type="ARBA" id="ARBA00004651"/>
    </source>
</evidence>
<evidence type="ECO:0000256" key="4">
    <source>
        <dbReference type="ARBA" id="ARBA00022692"/>
    </source>
</evidence>
<dbReference type="InterPro" id="IPR035906">
    <property type="entry name" value="MetI-like_sf"/>
</dbReference>
<evidence type="ECO:0000256" key="2">
    <source>
        <dbReference type="ARBA" id="ARBA00022448"/>
    </source>
</evidence>
<dbReference type="PANTHER" id="PTHR43386:SF25">
    <property type="entry name" value="PEPTIDE ABC TRANSPORTER PERMEASE PROTEIN"/>
    <property type="match status" value="1"/>
</dbReference>
<keyword evidence="3" id="KW-1003">Cell membrane</keyword>
<feature type="transmembrane region" description="Helical" evidence="7">
    <location>
        <begin position="121"/>
        <end position="139"/>
    </location>
</feature>
<keyword evidence="5 7" id="KW-1133">Transmembrane helix</keyword>
<dbReference type="Pfam" id="PF12911">
    <property type="entry name" value="OppC_N"/>
    <property type="match status" value="1"/>
</dbReference>
<comment type="subcellular location">
    <subcellularLocation>
        <location evidence="1 7">Cell membrane</location>
        <topology evidence="1 7">Multi-pass membrane protein</topology>
    </subcellularLocation>
</comment>
<evidence type="ECO:0000256" key="6">
    <source>
        <dbReference type="ARBA" id="ARBA00023136"/>
    </source>
</evidence>
<evidence type="ECO:0000256" key="5">
    <source>
        <dbReference type="ARBA" id="ARBA00022989"/>
    </source>
</evidence>
<gene>
    <name evidence="9" type="ORF">BS101_06610</name>
</gene>
<feature type="transmembrane region" description="Helical" evidence="7">
    <location>
        <begin position="250"/>
        <end position="270"/>
    </location>
</feature>
<dbReference type="AlphaFoldDB" id="A0A1L5F6G9"/>
<sequence>MGIKYFLKGKRKNYGRLFTSTVVISFLVLIVIITSAILAPLIAPYDPNKIDLSLSLQNPSYLHILGTDKTGRDIFSRMIFGARTTLLSAVYVVLISVVIGIPCGLICGYYGGKVDALIMRIWDVILSFPSLLLAFIFVVSFGRGMGNAIVAIGIIYIPMISRLTRSLTLVEKNKTYVEAARSIGCSSRRILFVHILPNCIPTLLSELTLDLGYAMLDLAALSFLGLGVQPPTSDWGAMLEEAREFIQNKPIPAVAPGIAIIITVVSINVLSDGVQMYLNQSQRKLPSFKEFRKLAGDKNG</sequence>
<keyword evidence="2 7" id="KW-0813">Transport</keyword>
<protein>
    <submittedName>
        <fullName evidence="9">Diguanylate cyclase</fullName>
    </submittedName>
</protein>
<feature type="transmembrane region" description="Helical" evidence="7">
    <location>
        <begin position="21"/>
        <end position="43"/>
    </location>
</feature>
<dbReference type="InterPro" id="IPR050366">
    <property type="entry name" value="BP-dependent_transpt_permease"/>
</dbReference>
<accession>A0A1L5F6G9</accession>
<dbReference type="GO" id="GO:0055085">
    <property type="term" value="P:transmembrane transport"/>
    <property type="evidence" value="ECO:0007669"/>
    <property type="project" value="InterPro"/>
</dbReference>
<feature type="transmembrane region" description="Helical" evidence="7">
    <location>
        <begin position="145"/>
        <end position="164"/>
    </location>
</feature>
<evidence type="ECO:0000256" key="7">
    <source>
        <dbReference type="RuleBase" id="RU363032"/>
    </source>
</evidence>
<dbReference type="Gene3D" id="1.10.3720.10">
    <property type="entry name" value="MetI-like"/>
    <property type="match status" value="1"/>
</dbReference>
<dbReference type="CDD" id="cd06261">
    <property type="entry name" value="TM_PBP2"/>
    <property type="match status" value="1"/>
</dbReference>
<feature type="domain" description="ABC transmembrane type-1" evidence="8">
    <location>
        <begin position="82"/>
        <end position="271"/>
    </location>
</feature>
<dbReference type="InterPro" id="IPR000515">
    <property type="entry name" value="MetI-like"/>
</dbReference>
<keyword evidence="6 7" id="KW-0472">Membrane</keyword>
<evidence type="ECO:0000313" key="10">
    <source>
        <dbReference type="Proteomes" id="UP000184604"/>
    </source>
</evidence>
<evidence type="ECO:0000259" key="8">
    <source>
        <dbReference type="PROSITE" id="PS50928"/>
    </source>
</evidence>
<dbReference type="GO" id="GO:0005886">
    <property type="term" value="C:plasma membrane"/>
    <property type="evidence" value="ECO:0007669"/>
    <property type="project" value="UniProtKB-SubCell"/>
</dbReference>
<dbReference type="Proteomes" id="UP000184604">
    <property type="component" value="Chromosome"/>
</dbReference>
<organism evidence="9 10">
    <name type="scientific">Clostridium kluyveri</name>
    <dbReference type="NCBI Taxonomy" id="1534"/>
    <lineage>
        <taxon>Bacteria</taxon>
        <taxon>Bacillati</taxon>
        <taxon>Bacillota</taxon>
        <taxon>Clostridia</taxon>
        <taxon>Eubacteriales</taxon>
        <taxon>Clostridiaceae</taxon>
        <taxon>Clostridium</taxon>
    </lineage>
</organism>
<keyword evidence="4 7" id="KW-0812">Transmembrane</keyword>
<evidence type="ECO:0000256" key="3">
    <source>
        <dbReference type="ARBA" id="ARBA00022475"/>
    </source>
</evidence>
<dbReference type="EMBL" id="CP018335">
    <property type="protein sequence ID" value="APM38430.1"/>
    <property type="molecule type" value="Genomic_DNA"/>
</dbReference>
<dbReference type="InterPro" id="IPR025966">
    <property type="entry name" value="OppC_N"/>
</dbReference>
<evidence type="ECO:0000313" key="9">
    <source>
        <dbReference type="EMBL" id="APM38430.1"/>
    </source>
</evidence>